<protein>
    <submittedName>
        <fullName evidence="12">Mevalonate kinase</fullName>
        <ecNumber evidence="12">2.7.1.36</ecNumber>
    </submittedName>
</protein>
<evidence type="ECO:0000256" key="6">
    <source>
        <dbReference type="ARBA" id="ARBA00022840"/>
    </source>
</evidence>
<keyword evidence="7" id="KW-0460">Magnesium</keyword>
<dbReference type="AlphaFoldDB" id="A0A7X3KBX9"/>
<dbReference type="Proteomes" id="UP000461595">
    <property type="component" value="Unassembled WGS sequence"/>
</dbReference>
<feature type="domain" description="GHMP kinase N-terminal" evidence="10">
    <location>
        <begin position="65"/>
        <end position="136"/>
    </location>
</feature>
<dbReference type="GO" id="GO:0019287">
    <property type="term" value="P:isopentenyl diphosphate biosynthetic process, mevalonate pathway"/>
    <property type="evidence" value="ECO:0007669"/>
    <property type="project" value="UniProtKB-UniPathway"/>
</dbReference>
<dbReference type="NCBIfam" id="TIGR00549">
    <property type="entry name" value="mevalon_kin"/>
    <property type="match status" value="1"/>
</dbReference>
<dbReference type="RefSeq" id="WP_160332811.1">
    <property type="nucleotide sequence ID" value="NZ_WSRS01000037.1"/>
</dbReference>
<keyword evidence="6" id="KW-0067">ATP-binding</keyword>
<evidence type="ECO:0000313" key="13">
    <source>
        <dbReference type="Proteomes" id="UP000461595"/>
    </source>
</evidence>
<gene>
    <name evidence="12" type="primary">mvk</name>
    <name evidence="12" type="ORF">E5983_05010</name>
</gene>
<evidence type="ECO:0000256" key="9">
    <source>
        <dbReference type="ARBA" id="ARBA00029438"/>
    </source>
</evidence>
<dbReference type="InterPro" id="IPR006205">
    <property type="entry name" value="Mev_gal_kin"/>
</dbReference>
<dbReference type="InterPro" id="IPR036554">
    <property type="entry name" value="GHMP_kinase_C_sf"/>
</dbReference>
<dbReference type="InterPro" id="IPR020568">
    <property type="entry name" value="Ribosomal_Su5_D2-typ_SF"/>
</dbReference>
<dbReference type="GO" id="GO:0005524">
    <property type="term" value="F:ATP binding"/>
    <property type="evidence" value="ECO:0007669"/>
    <property type="project" value="UniProtKB-KW"/>
</dbReference>
<keyword evidence="5 12" id="KW-0418">Kinase</keyword>
<organism evidence="12 13">
    <name type="scientific">Streptococcus danieliae</name>
    <dbReference type="NCBI Taxonomy" id="747656"/>
    <lineage>
        <taxon>Bacteria</taxon>
        <taxon>Bacillati</taxon>
        <taxon>Bacillota</taxon>
        <taxon>Bacilli</taxon>
        <taxon>Lactobacillales</taxon>
        <taxon>Streptococcaceae</taxon>
        <taxon>Streptococcus</taxon>
    </lineage>
</organism>
<evidence type="ECO:0000259" key="11">
    <source>
        <dbReference type="Pfam" id="PF08544"/>
    </source>
</evidence>
<dbReference type="OrthoDB" id="9764892at2"/>
<feature type="domain" description="GHMP kinase C-terminal" evidence="11">
    <location>
        <begin position="205"/>
        <end position="282"/>
    </location>
</feature>
<dbReference type="InterPro" id="IPR013750">
    <property type="entry name" value="GHMP_kinase_C_dom"/>
</dbReference>
<evidence type="ECO:0000256" key="3">
    <source>
        <dbReference type="ARBA" id="ARBA00022679"/>
    </source>
</evidence>
<proteinExistence type="predicted"/>
<dbReference type="GO" id="GO:0005829">
    <property type="term" value="C:cytosol"/>
    <property type="evidence" value="ECO:0007669"/>
    <property type="project" value="TreeGrafter"/>
</dbReference>
<comment type="caution">
    <text evidence="12">The sequence shown here is derived from an EMBL/GenBank/DDBJ whole genome shotgun (WGS) entry which is preliminary data.</text>
</comment>
<keyword evidence="8" id="KW-0443">Lipid metabolism</keyword>
<evidence type="ECO:0000313" key="12">
    <source>
        <dbReference type="EMBL" id="MVX59005.1"/>
    </source>
</evidence>
<dbReference type="UniPathway" id="UPA00057">
    <property type="reaction ID" value="UER00098"/>
</dbReference>
<evidence type="ECO:0000256" key="8">
    <source>
        <dbReference type="ARBA" id="ARBA00023098"/>
    </source>
</evidence>
<dbReference type="Pfam" id="PF08544">
    <property type="entry name" value="GHMP_kinases_C"/>
    <property type="match status" value="1"/>
</dbReference>
<dbReference type="Pfam" id="PF00288">
    <property type="entry name" value="GHMP_kinases_N"/>
    <property type="match status" value="1"/>
</dbReference>
<name>A0A7X3KBX9_9STRE</name>
<keyword evidence="3 12" id="KW-0808">Transferase</keyword>
<keyword evidence="2" id="KW-0444">Lipid biosynthesis</keyword>
<dbReference type="PANTHER" id="PTHR43290:SF2">
    <property type="entry name" value="MEVALONATE KINASE"/>
    <property type="match status" value="1"/>
</dbReference>
<reference evidence="12 13" key="1">
    <citation type="submission" date="2019-12" db="EMBL/GenBank/DDBJ databases">
        <title>Microbes associate with the intestines of laboratory mice.</title>
        <authorList>
            <person name="Navarre W."/>
            <person name="Wong E."/>
        </authorList>
    </citation>
    <scope>NUCLEOTIDE SEQUENCE [LARGE SCALE GENOMIC DNA]</scope>
    <source>
        <strain evidence="12 13">NM51_B2-22</strain>
    </source>
</reference>
<sequence>MVDRGVGQSHGKIILMGEHSVVYGYSAIALPLLGIEAICRIQPASQMVTFDFEDSLSTAVFAALDSLDQLEAKISYEIDSKIPQKRGMGSSAAVSIAAIRAVYAYFEESLSLEKLEMLVHQAEKIAHSNPSGLDAKTCLSDVPIKFSRDTGFASLAVALGAYLVIADSGIQGHTREAVDKVAQFEKTNRSHLATLGNLAEQTELAIKAHNSREVGRLMSLAHKELMAIGVSLPFVDELVEQAIVAGALGAKMSGGGLGGCVIALAATLEDALMIREKLFEKGAQQVWIEKV</sequence>
<dbReference type="PRINTS" id="PR00959">
    <property type="entry name" value="MEVGALKINASE"/>
</dbReference>
<evidence type="ECO:0000256" key="1">
    <source>
        <dbReference type="ARBA" id="ARBA00022490"/>
    </source>
</evidence>
<dbReference type="SUPFAM" id="SSF54211">
    <property type="entry name" value="Ribosomal protein S5 domain 2-like"/>
    <property type="match status" value="1"/>
</dbReference>
<evidence type="ECO:0000256" key="4">
    <source>
        <dbReference type="ARBA" id="ARBA00022741"/>
    </source>
</evidence>
<evidence type="ECO:0000259" key="10">
    <source>
        <dbReference type="Pfam" id="PF00288"/>
    </source>
</evidence>
<dbReference type="SUPFAM" id="SSF55060">
    <property type="entry name" value="GHMP Kinase, C-terminal domain"/>
    <property type="match status" value="1"/>
</dbReference>
<keyword evidence="1" id="KW-0963">Cytoplasm</keyword>
<comment type="pathway">
    <text evidence="9">Isoprenoid biosynthesis; isopentenyl diphosphate biosynthesis via mevalonate pathway; isopentenyl diphosphate from (R)-mevalonate: step 1/3.</text>
</comment>
<dbReference type="Gene3D" id="3.30.230.10">
    <property type="match status" value="1"/>
</dbReference>
<dbReference type="EMBL" id="WSRS01000037">
    <property type="protein sequence ID" value="MVX59005.1"/>
    <property type="molecule type" value="Genomic_DNA"/>
</dbReference>
<accession>A0A7X3KBX9</accession>
<keyword evidence="4" id="KW-0547">Nucleotide-binding</keyword>
<evidence type="ECO:0000256" key="5">
    <source>
        <dbReference type="ARBA" id="ARBA00022777"/>
    </source>
</evidence>
<dbReference type="GO" id="GO:0004496">
    <property type="term" value="F:mevalonate kinase activity"/>
    <property type="evidence" value="ECO:0007669"/>
    <property type="project" value="UniProtKB-EC"/>
</dbReference>
<evidence type="ECO:0000256" key="2">
    <source>
        <dbReference type="ARBA" id="ARBA00022516"/>
    </source>
</evidence>
<dbReference type="InterPro" id="IPR006204">
    <property type="entry name" value="GHMP_kinase_N_dom"/>
</dbReference>
<dbReference type="EC" id="2.7.1.36" evidence="12"/>
<dbReference type="InterPro" id="IPR014721">
    <property type="entry name" value="Ribsml_uS5_D2-typ_fold_subgr"/>
</dbReference>
<dbReference type="PANTHER" id="PTHR43290">
    <property type="entry name" value="MEVALONATE KINASE"/>
    <property type="match status" value="1"/>
</dbReference>
<dbReference type="Gene3D" id="3.30.70.890">
    <property type="entry name" value="GHMP kinase, C-terminal domain"/>
    <property type="match status" value="1"/>
</dbReference>
<evidence type="ECO:0000256" key="7">
    <source>
        <dbReference type="ARBA" id="ARBA00022842"/>
    </source>
</evidence>